<dbReference type="OrthoDB" id="1928087at2759"/>
<organism evidence="7 8">
    <name type="scientific">Cryptotermes secundus</name>
    <dbReference type="NCBI Taxonomy" id="105785"/>
    <lineage>
        <taxon>Eukaryota</taxon>
        <taxon>Metazoa</taxon>
        <taxon>Ecdysozoa</taxon>
        <taxon>Arthropoda</taxon>
        <taxon>Hexapoda</taxon>
        <taxon>Insecta</taxon>
        <taxon>Pterygota</taxon>
        <taxon>Neoptera</taxon>
        <taxon>Polyneoptera</taxon>
        <taxon>Dictyoptera</taxon>
        <taxon>Blattodea</taxon>
        <taxon>Blattoidea</taxon>
        <taxon>Termitoidae</taxon>
        <taxon>Kalotermitidae</taxon>
        <taxon>Cryptotermitinae</taxon>
        <taxon>Cryptotermes</taxon>
    </lineage>
</organism>
<evidence type="ECO:0000313" key="8">
    <source>
        <dbReference type="Proteomes" id="UP000235965"/>
    </source>
</evidence>
<dbReference type="Pfam" id="PF02301">
    <property type="entry name" value="HORMA"/>
    <property type="match status" value="1"/>
</dbReference>
<name>A0A2J7R272_9NEOP</name>
<evidence type="ECO:0000256" key="3">
    <source>
        <dbReference type="ARBA" id="ARBA00022454"/>
    </source>
</evidence>
<dbReference type="InParanoid" id="A0A2J7R272"/>
<evidence type="ECO:0000256" key="1">
    <source>
        <dbReference type="ARBA" id="ARBA00004123"/>
    </source>
</evidence>
<dbReference type="GO" id="GO:0005694">
    <property type="term" value="C:chromosome"/>
    <property type="evidence" value="ECO:0007669"/>
    <property type="project" value="UniProtKB-SubCell"/>
</dbReference>
<reference evidence="7 8" key="1">
    <citation type="submission" date="2017-12" db="EMBL/GenBank/DDBJ databases">
        <title>Hemimetabolous genomes reveal molecular basis of termite eusociality.</title>
        <authorList>
            <person name="Harrison M.C."/>
            <person name="Jongepier E."/>
            <person name="Robertson H.M."/>
            <person name="Arning N."/>
            <person name="Bitard-Feildel T."/>
            <person name="Chao H."/>
            <person name="Childers C.P."/>
            <person name="Dinh H."/>
            <person name="Doddapaneni H."/>
            <person name="Dugan S."/>
            <person name="Gowin J."/>
            <person name="Greiner C."/>
            <person name="Han Y."/>
            <person name="Hu H."/>
            <person name="Hughes D.S.T."/>
            <person name="Huylmans A.-K."/>
            <person name="Kemena C."/>
            <person name="Kremer L.P.M."/>
            <person name="Lee S.L."/>
            <person name="Lopez-Ezquerra A."/>
            <person name="Mallet L."/>
            <person name="Monroy-Kuhn J.M."/>
            <person name="Moser A."/>
            <person name="Murali S.C."/>
            <person name="Muzny D.M."/>
            <person name="Otani S."/>
            <person name="Piulachs M.-D."/>
            <person name="Poelchau M."/>
            <person name="Qu J."/>
            <person name="Schaub F."/>
            <person name="Wada-Katsumata A."/>
            <person name="Worley K.C."/>
            <person name="Xie Q."/>
            <person name="Ylla G."/>
            <person name="Poulsen M."/>
            <person name="Gibbs R.A."/>
            <person name="Schal C."/>
            <person name="Richards S."/>
            <person name="Belles X."/>
            <person name="Korb J."/>
            <person name="Bornberg-Bauer E."/>
        </authorList>
    </citation>
    <scope>NUCLEOTIDE SEQUENCE [LARGE SCALE GENOMIC DNA]</scope>
    <source>
        <tissue evidence="7">Whole body</tissue>
    </source>
</reference>
<dbReference type="PROSITE" id="PS50815">
    <property type="entry name" value="HORMA"/>
    <property type="match status" value="1"/>
</dbReference>
<dbReference type="GO" id="GO:0005634">
    <property type="term" value="C:nucleus"/>
    <property type="evidence" value="ECO:0007669"/>
    <property type="project" value="UniProtKB-SubCell"/>
</dbReference>
<dbReference type="InterPro" id="IPR003511">
    <property type="entry name" value="HORMA_dom"/>
</dbReference>
<dbReference type="InterPro" id="IPR051294">
    <property type="entry name" value="HORMA_MeioticProgression"/>
</dbReference>
<feature type="domain" description="HORMA" evidence="6">
    <location>
        <begin position="28"/>
        <end position="237"/>
    </location>
</feature>
<gene>
    <name evidence="7" type="ORF">B7P43_G01432</name>
</gene>
<dbReference type="Gene3D" id="3.30.900.10">
    <property type="entry name" value="HORMA domain"/>
    <property type="match status" value="1"/>
</dbReference>
<dbReference type="InterPro" id="IPR036570">
    <property type="entry name" value="HORMA_dom_sf"/>
</dbReference>
<keyword evidence="5" id="KW-0469">Meiosis</keyword>
<keyword evidence="4" id="KW-0539">Nucleus</keyword>
<dbReference type="AlphaFoldDB" id="A0A2J7R272"/>
<dbReference type="GO" id="GO:0051321">
    <property type="term" value="P:meiotic cell cycle"/>
    <property type="evidence" value="ECO:0007669"/>
    <property type="project" value="UniProtKB-KW"/>
</dbReference>
<evidence type="ECO:0000256" key="4">
    <source>
        <dbReference type="ARBA" id="ARBA00023242"/>
    </source>
</evidence>
<evidence type="ECO:0000256" key="5">
    <source>
        <dbReference type="ARBA" id="ARBA00023254"/>
    </source>
</evidence>
<dbReference type="PANTHER" id="PTHR48225:SF7">
    <property type="entry name" value="MEIOSIS-SPECIFIC PROTEIN HOP1"/>
    <property type="match status" value="1"/>
</dbReference>
<dbReference type="EMBL" id="NEVH01008200">
    <property type="protein sequence ID" value="PNF34926.1"/>
    <property type="molecule type" value="Genomic_DNA"/>
</dbReference>
<evidence type="ECO:0000313" key="7">
    <source>
        <dbReference type="EMBL" id="PNF34926.1"/>
    </source>
</evidence>
<accession>A0A2J7R272</accession>
<proteinExistence type="predicted"/>
<sequence length="359" mass="39963">MATAQLQRPKGAIDTWTSMMPDPTISILQSESFVKKLVALGISNVTYLRAVFPDQAYVDRQLEGIRLKILRDDGTCPAAAQVVAWLKSAFDAVSKKYLRQLILAIHADGANPDNALETYTFHFTYKEENLSGCSILRKNNKTNEEVASVMSTSLTEIRGTTLEMLRTTIQLTQSLPVLPDKCGISMKLLYYEDVTPDDYEPPGFYAVENSAFMFPSESLNCKLGEVTTPFHALKFNAKMEITKLEDLKEVKAGSHKMKNKYLEKKTETKNTTKLQAQDFPVELHSNHHTQPEELDNICSSISVDGNDAADSVMTEDLIPSTQPMYVRKSIVQPHLGQPAENVAVPSCSPAQPGLNLYQH</sequence>
<keyword evidence="3" id="KW-0158">Chromosome</keyword>
<evidence type="ECO:0000256" key="2">
    <source>
        <dbReference type="ARBA" id="ARBA00004286"/>
    </source>
</evidence>
<dbReference type="PANTHER" id="PTHR48225">
    <property type="entry name" value="HORMA DOMAIN-CONTAINING PROTEIN 1"/>
    <property type="match status" value="1"/>
</dbReference>
<protein>
    <recommendedName>
        <fullName evidence="6">HORMA domain-containing protein</fullName>
    </recommendedName>
</protein>
<evidence type="ECO:0000259" key="6">
    <source>
        <dbReference type="PROSITE" id="PS50815"/>
    </source>
</evidence>
<comment type="caution">
    <text evidence="7">The sequence shown here is derived from an EMBL/GenBank/DDBJ whole genome shotgun (WGS) entry which is preliminary data.</text>
</comment>
<keyword evidence="8" id="KW-1185">Reference proteome</keyword>
<dbReference type="STRING" id="105785.A0A2J7R272"/>
<dbReference type="Proteomes" id="UP000235965">
    <property type="component" value="Unassembled WGS sequence"/>
</dbReference>
<dbReference type="SUPFAM" id="SSF56019">
    <property type="entry name" value="The spindle assembly checkpoint protein mad2"/>
    <property type="match status" value="1"/>
</dbReference>
<comment type="subcellular location">
    <subcellularLocation>
        <location evidence="2">Chromosome</location>
    </subcellularLocation>
    <subcellularLocation>
        <location evidence="1">Nucleus</location>
    </subcellularLocation>
</comment>